<keyword evidence="1" id="KW-1133">Transmembrane helix</keyword>
<evidence type="ECO:0000313" key="3">
    <source>
        <dbReference type="Proteomes" id="UP000515745"/>
    </source>
</evidence>
<gene>
    <name evidence="2" type="primary">radA</name>
    <name evidence="2" type="ORF">NASMSEV_091</name>
</gene>
<dbReference type="InterPro" id="IPR014721">
    <property type="entry name" value="Ribsml_uS5_D2-typ_fold_subgr"/>
</dbReference>
<organism evidence="2 3">
    <name type="scientific">Candidatus Nasuia deltocephalincola</name>
    <dbReference type="NCBI Taxonomy" id="1160784"/>
    <lineage>
        <taxon>Bacteria</taxon>
        <taxon>Pseudomonadati</taxon>
        <taxon>Pseudomonadota</taxon>
        <taxon>Betaproteobacteria</taxon>
        <taxon>Candidatus Nasuia</taxon>
    </lineage>
</organism>
<dbReference type="InterPro" id="IPR020568">
    <property type="entry name" value="Ribosomal_Su5_D2-typ_SF"/>
</dbReference>
<keyword evidence="1" id="KW-0812">Transmembrane</keyword>
<dbReference type="Proteomes" id="UP000515745">
    <property type="component" value="Chromosome"/>
</dbReference>
<dbReference type="AlphaFoldDB" id="A0A7G6UHQ5"/>
<accession>A0A7G6UHQ5</accession>
<sequence length="174" mass="21339">MFKYSKVKSIACFFNNKKCLIIKIISYMKLGKGFIYYKNHIDKLIINKIKFFMFYFDIFKLRKYDFYFFIKPFYLKKYNNCIDLAVFFSVFLSIFNLSLNNKIFVLGELDFKNGCLKNIDNLLNKINIFKEFLFNIFIIPKKNKIFKLKFSTLKFNYLFEIFLFFKRCLTQRKE</sequence>
<evidence type="ECO:0000313" key="2">
    <source>
        <dbReference type="EMBL" id="QND78552.1"/>
    </source>
</evidence>
<evidence type="ECO:0000256" key="1">
    <source>
        <dbReference type="SAM" id="Phobius"/>
    </source>
</evidence>
<reference evidence="2 3" key="1">
    <citation type="submission" date="2020-07" db="EMBL/GenBank/DDBJ databases">
        <title>Mutational pressure drives differential genome stability in two bacterial endosymbionts of sap feeding insects.</title>
        <authorList>
            <person name="Waneka G."/>
        </authorList>
    </citation>
    <scope>NUCLEOTIDE SEQUENCE [LARGE SCALE GENOMIC DNA]</scope>
    <source>
        <strain evidence="2">NAS-MSEV</strain>
    </source>
</reference>
<dbReference type="EMBL" id="CP060019">
    <property type="protein sequence ID" value="QND78552.1"/>
    <property type="molecule type" value="Genomic_DNA"/>
</dbReference>
<dbReference type="Gene3D" id="3.30.230.10">
    <property type="match status" value="1"/>
</dbReference>
<protein>
    <submittedName>
        <fullName evidence="2">Putative DNA repair protein</fullName>
    </submittedName>
</protein>
<feature type="transmembrane region" description="Helical" evidence="1">
    <location>
        <begin position="81"/>
        <end position="99"/>
    </location>
</feature>
<proteinExistence type="predicted"/>
<dbReference type="SUPFAM" id="SSF54211">
    <property type="entry name" value="Ribosomal protein S5 domain 2-like"/>
    <property type="match status" value="1"/>
</dbReference>
<keyword evidence="1" id="KW-0472">Membrane</keyword>
<name>A0A7G6UHQ5_9PROT</name>